<dbReference type="Pfam" id="PF01850">
    <property type="entry name" value="PIN"/>
    <property type="match status" value="1"/>
</dbReference>
<dbReference type="PANTHER" id="PTHR42188:SF1">
    <property type="entry name" value="23S RRNA-SPECIFIC ENDONUCLEASE VAPC20"/>
    <property type="match status" value="1"/>
</dbReference>
<keyword evidence="3" id="KW-1185">Reference proteome</keyword>
<sequence length="151" mass="16789">MSGPGTAPLFVDTGAFFAHFVENSPRHNRARAVMDAIRSGDLRFRPMYTTGYVLSELTTLILRKKGHEKAMDTLQRIRESPVVTVLHPDAAQFAAVCSEFGRFDDQQISFVDHSTGVLAGEVDAEHIFAFDSDFRTLGFSLVPDDIELPEK</sequence>
<dbReference type="EMBL" id="WSZK01000036">
    <property type="protein sequence ID" value="MWG36593.1"/>
    <property type="molecule type" value="Genomic_DNA"/>
</dbReference>
<dbReference type="InterPro" id="IPR002716">
    <property type="entry name" value="PIN_dom"/>
</dbReference>
<protein>
    <submittedName>
        <fullName evidence="2">PIN domain-containing protein</fullName>
    </submittedName>
</protein>
<dbReference type="RefSeq" id="WP_158206244.1">
    <property type="nucleotide sequence ID" value="NZ_WSZK01000036.1"/>
</dbReference>
<organism evidence="2 3">
    <name type="scientific">Halomarina oriensis</name>
    <dbReference type="NCBI Taxonomy" id="671145"/>
    <lineage>
        <taxon>Archaea</taxon>
        <taxon>Methanobacteriati</taxon>
        <taxon>Methanobacteriota</taxon>
        <taxon>Stenosarchaea group</taxon>
        <taxon>Halobacteria</taxon>
        <taxon>Halobacteriales</taxon>
        <taxon>Natronomonadaceae</taxon>
        <taxon>Halomarina</taxon>
    </lineage>
</organism>
<comment type="caution">
    <text evidence="2">The sequence shown here is derived from an EMBL/GenBank/DDBJ whole genome shotgun (WGS) entry which is preliminary data.</text>
</comment>
<dbReference type="InterPro" id="IPR039018">
    <property type="entry name" value="VapC20-like"/>
</dbReference>
<evidence type="ECO:0000313" key="3">
    <source>
        <dbReference type="Proteomes" id="UP000451471"/>
    </source>
</evidence>
<name>A0A6B0GVH5_9EURY</name>
<evidence type="ECO:0000313" key="2">
    <source>
        <dbReference type="EMBL" id="MWG36593.1"/>
    </source>
</evidence>
<dbReference type="Proteomes" id="UP000451471">
    <property type="component" value="Unassembled WGS sequence"/>
</dbReference>
<dbReference type="GO" id="GO:0016075">
    <property type="term" value="P:rRNA catabolic process"/>
    <property type="evidence" value="ECO:0007669"/>
    <property type="project" value="TreeGrafter"/>
</dbReference>
<gene>
    <name evidence="2" type="ORF">GQS65_19225</name>
</gene>
<dbReference type="OrthoDB" id="198094at2157"/>
<dbReference type="InterPro" id="IPR029060">
    <property type="entry name" value="PIN-like_dom_sf"/>
</dbReference>
<proteinExistence type="predicted"/>
<accession>A0A6B0GVH5</accession>
<evidence type="ECO:0000259" key="1">
    <source>
        <dbReference type="Pfam" id="PF01850"/>
    </source>
</evidence>
<dbReference type="Gene3D" id="3.40.50.1010">
    <property type="entry name" value="5'-nuclease"/>
    <property type="match status" value="1"/>
</dbReference>
<reference evidence="2 3" key="1">
    <citation type="submission" date="2019-12" db="EMBL/GenBank/DDBJ databases">
        <title>Halocatena pleomorpha gen. nov. sp. nov., an extremely halophilic archaeon of family Halobacteriaceae isolated from saltpan soil.</title>
        <authorList>
            <person name="Pal Y."/>
            <person name="Verma A."/>
            <person name="Krishnamurthi S."/>
            <person name="Kumar P."/>
        </authorList>
    </citation>
    <scope>NUCLEOTIDE SEQUENCE [LARGE SCALE GENOMIC DNA]</scope>
    <source>
        <strain evidence="2 3">JCM 16495</strain>
    </source>
</reference>
<dbReference type="SUPFAM" id="SSF88723">
    <property type="entry name" value="PIN domain-like"/>
    <property type="match status" value="1"/>
</dbReference>
<dbReference type="GO" id="GO:0004521">
    <property type="term" value="F:RNA endonuclease activity"/>
    <property type="evidence" value="ECO:0007669"/>
    <property type="project" value="InterPro"/>
</dbReference>
<dbReference type="PANTHER" id="PTHR42188">
    <property type="entry name" value="23S RRNA-SPECIFIC ENDONUCLEASE VAPC20"/>
    <property type="match status" value="1"/>
</dbReference>
<dbReference type="AlphaFoldDB" id="A0A6B0GVH5"/>
<feature type="domain" description="PIN" evidence="1">
    <location>
        <begin position="10"/>
        <end position="138"/>
    </location>
</feature>